<keyword evidence="2" id="KW-1185">Reference proteome</keyword>
<dbReference type="PROSITE" id="PS51257">
    <property type="entry name" value="PROKAR_LIPOPROTEIN"/>
    <property type="match status" value="1"/>
</dbReference>
<accession>W6M2U9</accession>
<dbReference type="Proteomes" id="UP000035760">
    <property type="component" value="Unassembled WGS sequence"/>
</dbReference>
<name>W6M2U9_9GAMM</name>
<evidence type="ECO:0000313" key="2">
    <source>
        <dbReference type="Proteomes" id="UP000035760"/>
    </source>
</evidence>
<evidence type="ECO:0008006" key="3">
    <source>
        <dbReference type="Google" id="ProtNLM"/>
    </source>
</evidence>
<reference evidence="1" key="2">
    <citation type="submission" date="2014-03" db="EMBL/GenBank/DDBJ databases">
        <title>Candidatus Competibacter-lineage genomes retrieved from metagenomes reveal functional metabolic diversity.</title>
        <authorList>
            <person name="McIlroy S.J."/>
            <person name="Albertsen M."/>
            <person name="Andresen E.K."/>
            <person name="Saunders A.M."/>
            <person name="Kristiansen R."/>
            <person name="Stokholm-Bjerregaard M."/>
            <person name="Nielsen K.L."/>
            <person name="Nielsen P.H."/>
        </authorList>
    </citation>
    <scope>NUCLEOTIDE SEQUENCE</scope>
    <source>
        <strain evidence="1">Run_A_D11</strain>
    </source>
</reference>
<organism evidence="1 2">
    <name type="scientific">Candidatus Competibacter denitrificans Run_A_D11</name>
    <dbReference type="NCBI Taxonomy" id="1400863"/>
    <lineage>
        <taxon>Bacteria</taxon>
        <taxon>Pseudomonadati</taxon>
        <taxon>Pseudomonadota</taxon>
        <taxon>Gammaproteobacteria</taxon>
        <taxon>Candidatus Competibacteraceae</taxon>
        <taxon>Candidatus Competibacter</taxon>
    </lineage>
</organism>
<gene>
    <name evidence="1" type="ORF">BN873_10070</name>
</gene>
<evidence type="ECO:0000313" key="1">
    <source>
        <dbReference type="EMBL" id="CDI00814.1"/>
    </source>
</evidence>
<dbReference type="AlphaFoldDB" id="W6M2U9"/>
<reference evidence="1" key="1">
    <citation type="submission" date="2013-07" db="EMBL/GenBank/DDBJ databases">
        <authorList>
            <person name="McIlroy S."/>
        </authorList>
    </citation>
    <scope>NUCLEOTIDE SEQUENCE [LARGE SCALE GENOMIC DNA]</scope>
    <source>
        <strain evidence="1">Run_A_D11</strain>
    </source>
</reference>
<comment type="caution">
    <text evidence="1">The sequence shown here is derived from an EMBL/GenBank/DDBJ whole genome shotgun (WGS) entry which is preliminary data.</text>
</comment>
<dbReference type="STRING" id="1400863.BN873_10070"/>
<protein>
    <recommendedName>
        <fullName evidence="3">Lipoprotein</fullName>
    </recommendedName>
</protein>
<dbReference type="EMBL" id="CBTJ020000001">
    <property type="protein sequence ID" value="CDI00814.1"/>
    <property type="molecule type" value="Genomic_DNA"/>
</dbReference>
<proteinExistence type="predicted"/>
<sequence length="245" mass="28377">MVDRSWGWVISLFFLFILLSSCAISPEPTMADASVKPSVKPTSDEKLGWWYVQFRLRWPDSKEAIWYPDLLLADRVIGPILDAEQDEILLWRFHRRAARDQAGRQFSFIFRSSALVARRINILIATDPLLVRLQKDGVVETVLYDEPNQITRPEISDTSDPSWSPEVRAAWPYFIMGVSRLWLELILEIGKKQELPGELIARYIAIERVLNNLWQGEGGHVLLHHLSAVFGYRELAVMRRELMVF</sequence>